<evidence type="ECO:0000313" key="3">
    <source>
        <dbReference type="Proteomes" id="UP001601422"/>
    </source>
</evidence>
<evidence type="ECO:0000313" key="2">
    <source>
        <dbReference type="EMBL" id="MFF0009575.1"/>
    </source>
</evidence>
<comment type="caution">
    <text evidence="2">The sequence shown here is derived from an EMBL/GenBank/DDBJ whole genome shotgun (WGS) entry which is preliminary data.</text>
</comment>
<dbReference type="RefSeq" id="WP_389835508.1">
    <property type="nucleotide sequence ID" value="NZ_JBIAJP010000021.1"/>
</dbReference>
<dbReference type="InterPro" id="IPR047763">
    <property type="entry name" value="PG_bind_dom_phiBT1-type"/>
</dbReference>
<dbReference type="Proteomes" id="UP001601422">
    <property type="component" value="Unassembled WGS sequence"/>
</dbReference>
<accession>A0ABW6N8L2</accession>
<reference evidence="2 3" key="1">
    <citation type="submission" date="2024-10" db="EMBL/GenBank/DDBJ databases">
        <title>The Natural Products Discovery Center: Release of the First 8490 Sequenced Strains for Exploring Actinobacteria Biosynthetic Diversity.</title>
        <authorList>
            <person name="Kalkreuter E."/>
            <person name="Kautsar S.A."/>
            <person name="Yang D."/>
            <person name="Bader C.D."/>
            <person name="Teijaro C.N."/>
            <person name="Fluegel L."/>
            <person name="Davis C.M."/>
            <person name="Simpson J.R."/>
            <person name="Lauterbach L."/>
            <person name="Steele A.D."/>
            <person name="Gui C."/>
            <person name="Meng S."/>
            <person name="Li G."/>
            <person name="Viehrig K."/>
            <person name="Ye F."/>
            <person name="Su P."/>
            <person name="Kiefer A.F."/>
            <person name="Nichols A."/>
            <person name="Cepeda A.J."/>
            <person name="Yan W."/>
            <person name="Fan B."/>
            <person name="Jiang Y."/>
            <person name="Adhikari A."/>
            <person name="Zheng C.-J."/>
            <person name="Schuster L."/>
            <person name="Cowan T.M."/>
            <person name="Smanski M.J."/>
            <person name="Chevrette M.G."/>
            <person name="De Carvalho L.P.S."/>
            <person name="Shen B."/>
        </authorList>
    </citation>
    <scope>NUCLEOTIDE SEQUENCE [LARGE SCALE GENOMIC DNA]</scope>
    <source>
        <strain evidence="2 3">NPDC005497</strain>
    </source>
</reference>
<keyword evidence="3" id="KW-1185">Reference proteome</keyword>
<protein>
    <submittedName>
        <fullName evidence="2">Peptidoglycan-binding protein</fullName>
    </submittedName>
</protein>
<gene>
    <name evidence="2" type="ORF">ACFYQT_39975</name>
</gene>
<feature type="region of interest" description="Disordered" evidence="1">
    <location>
        <begin position="1"/>
        <end position="55"/>
    </location>
</feature>
<proteinExistence type="predicted"/>
<name>A0ABW6N8L2_9ACTN</name>
<evidence type="ECO:0000256" key="1">
    <source>
        <dbReference type="SAM" id="MobiDB-lite"/>
    </source>
</evidence>
<sequence length="132" mass="14527">MPDPTNQQDEQTAARKKHNTTAAVPDAETPAVPEQPADTSSTLHEPYPGAEFFHGGRHSNIVTAMARRLEAEDCGDGRHLGPDWTNAHKDAFAAWQKQLRPKEGGDVSGIPDRVAWERLQVPRVSPLTEEAR</sequence>
<feature type="compositionally biased region" description="Polar residues" evidence="1">
    <location>
        <begin position="1"/>
        <end position="11"/>
    </location>
</feature>
<dbReference type="EMBL" id="JBIAJP010000021">
    <property type="protein sequence ID" value="MFF0009575.1"/>
    <property type="molecule type" value="Genomic_DNA"/>
</dbReference>
<dbReference type="NCBIfam" id="NF038080">
    <property type="entry name" value="PG_bind_siph"/>
    <property type="match status" value="1"/>
</dbReference>
<organism evidence="2 3">
    <name type="scientific">Streptomyces tibetensis</name>
    <dbReference type="NCBI Taxonomy" id="2382123"/>
    <lineage>
        <taxon>Bacteria</taxon>
        <taxon>Bacillati</taxon>
        <taxon>Actinomycetota</taxon>
        <taxon>Actinomycetes</taxon>
        <taxon>Kitasatosporales</taxon>
        <taxon>Streptomycetaceae</taxon>
        <taxon>Streptomyces</taxon>
    </lineage>
</organism>